<feature type="region of interest" description="Disordered" evidence="1">
    <location>
        <begin position="686"/>
        <end position="723"/>
    </location>
</feature>
<dbReference type="Gene3D" id="2.160.20.10">
    <property type="entry name" value="Single-stranded right-handed beta-helix, Pectin lyase-like"/>
    <property type="match status" value="2"/>
</dbReference>
<dbReference type="InterPro" id="IPR039448">
    <property type="entry name" value="Beta_helix"/>
</dbReference>
<dbReference type="AlphaFoldDB" id="A0A4D6GTR9"/>
<proteinExistence type="predicted"/>
<dbReference type="InterPro" id="IPR011050">
    <property type="entry name" value="Pectin_lyase_fold/virulence"/>
</dbReference>
<dbReference type="SMART" id="SM00710">
    <property type="entry name" value="PbH1"/>
    <property type="match status" value="16"/>
</dbReference>
<reference evidence="4" key="3">
    <citation type="journal article" name="MicrobiologyOpen">
        <title>Whole-genome comparison between the type strain of Halobacterium salinarum (DSM 3754(T)) and the laboratory strains R1 and NRC-1.</title>
        <authorList>
            <person name="Pfeiffer F."/>
            <person name="Losensky G."/>
            <person name="Marchfelder A."/>
            <person name="Habermann B."/>
            <person name="Dyall-Smith M."/>
        </authorList>
    </citation>
    <scope>NUCLEOTIDE SEQUENCE</scope>
    <source>
        <strain evidence="4">91-R6</strain>
    </source>
</reference>
<feature type="transmembrane region" description="Helical" evidence="2">
    <location>
        <begin position="768"/>
        <end position="788"/>
    </location>
</feature>
<dbReference type="SMR" id="A0A4D6GTR9"/>
<feature type="compositionally biased region" description="Pro residues" evidence="1">
    <location>
        <begin position="706"/>
        <end position="717"/>
    </location>
</feature>
<evidence type="ECO:0000313" key="6">
    <source>
        <dbReference type="Proteomes" id="UP000296216"/>
    </source>
</evidence>
<evidence type="ECO:0000256" key="2">
    <source>
        <dbReference type="SAM" id="Phobius"/>
    </source>
</evidence>
<evidence type="ECO:0000256" key="1">
    <source>
        <dbReference type="SAM" id="MobiDB-lite"/>
    </source>
</evidence>
<protein>
    <submittedName>
        <fullName evidence="5">PKD domain-containing protein</fullName>
    </submittedName>
    <submittedName>
        <fullName evidence="4">Pectin lyase domain protein</fullName>
    </submittedName>
</protein>
<evidence type="ECO:0000313" key="4">
    <source>
        <dbReference type="EMBL" id="QCC45113.1"/>
    </source>
</evidence>
<organism evidence="4 6">
    <name type="scientific">Halobacterium salinarum (strain ATCC 33171 / DSM 3754 / JCM 8978 / NBRC 102687 / NCIMB 764 / 91-R6)</name>
    <dbReference type="NCBI Taxonomy" id="2597657"/>
    <lineage>
        <taxon>Archaea</taxon>
        <taxon>Methanobacteriati</taxon>
        <taxon>Methanobacteriota</taxon>
        <taxon>Stenosarchaea group</taxon>
        <taxon>Halobacteria</taxon>
        <taxon>Halobacteriales</taxon>
        <taxon>Halobacteriaceae</taxon>
        <taxon>Halobacterium</taxon>
    </lineage>
</organism>
<dbReference type="Pfam" id="PF13229">
    <property type="entry name" value="Beta_helix"/>
    <property type="match status" value="2"/>
</dbReference>
<dbReference type="GO" id="GO:0016829">
    <property type="term" value="F:lyase activity"/>
    <property type="evidence" value="ECO:0007669"/>
    <property type="project" value="UniProtKB-KW"/>
</dbReference>
<evidence type="ECO:0000313" key="5">
    <source>
        <dbReference type="EMBL" id="TYO76223.1"/>
    </source>
</evidence>
<dbReference type="Gene3D" id="2.60.40.10">
    <property type="entry name" value="Immunoglobulins"/>
    <property type="match status" value="1"/>
</dbReference>
<keyword evidence="2" id="KW-0812">Transmembrane</keyword>
<evidence type="ECO:0000313" key="7">
    <source>
        <dbReference type="Proteomes" id="UP000323075"/>
    </source>
</evidence>
<keyword evidence="2" id="KW-0472">Membrane</keyword>
<dbReference type="EMBL" id="CP038631">
    <property type="protein sequence ID" value="QCC45113.1"/>
    <property type="molecule type" value="Genomic_DNA"/>
</dbReference>
<accession>A0A4D6GTR9</accession>
<reference evidence="4 6" key="1">
    <citation type="journal article" date="2019" name="Microbiol. Resour. Announc.">
        <title>The Genome Sequence of the Halobacterium salinarum Type Strain Is Closely Related to That of Laboratory Strains NRC-1 and R1.</title>
        <authorList>
            <person name="Pfeiffer F."/>
            <person name="Marchfelder A."/>
            <person name="Habermann B."/>
            <person name="Dyall-Smith M.L."/>
        </authorList>
    </citation>
    <scope>NUCLEOTIDE SEQUENCE [LARGE SCALE GENOMIC DNA]</scope>
    <source>
        <strain evidence="4">91-R6</strain>
        <strain evidence="6">ATCC 33171 / DSM 3754 / JCM 8978 / NBRC 102687 / NCIMB 764 / 91-R6</strain>
    </source>
</reference>
<dbReference type="Proteomes" id="UP000296216">
    <property type="component" value="Chromosome"/>
</dbReference>
<gene>
    <name evidence="5" type="ORF">APQ99_01781</name>
    <name evidence="4" type="ORF">HBSAL_07310</name>
</gene>
<dbReference type="SUPFAM" id="SSF51126">
    <property type="entry name" value="Pectin lyase-like"/>
    <property type="match status" value="2"/>
</dbReference>
<dbReference type="GeneID" id="68694067"/>
<evidence type="ECO:0000259" key="3">
    <source>
        <dbReference type="Pfam" id="PF13229"/>
    </source>
</evidence>
<keyword evidence="2" id="KW-1133">Transmembrane helix</keyword>
<feature type="domain" description="Right handed beta helix" evidence="3">
    <location>
        <begin position="271"/>
        <end position="397"/>
    </location>
</feature>
<dbReference type="RefSeq" id="WP_010902959.1">
    <property type="nucleotide sequence ID" value="NZ_VRYN01000003.1"/>
</dbReference>
<sequence length="815" mass="82266">MRRAVVCLLAALAVGLVFAAAALGAGTSAAATGDATYVGTNVTTNTTWTPGEGPYVVTTELTVTENATLTVAPGTTVQVAKDASITVAGSLDAAGTSTDRVSFTTARPKPQPGSWTAITYAGTADSRLRLANTTVEYATTAVRVASADGRITVQDSLLRKHVRAGVAVTTADGPPSLRLARSTIADTGYAGVAVTTPGTDPFARRVAGVTIRDTDFRNPGQYGVVVRARHLVGVSVVGGSITGYESGGVAVSTGNRAADVPGPDDRSVTYTTVHGVEFADARGDAVTIESGHLDRVRVSDIDVHGVDGDGIGVRRAIDLDDVVLDDNTVRGAARGIALTHRRAQRQPPHVSVAVTNNTLRETVGAGVSIDAQRLFVSRLDVRNNTVTGSGGDGVALHAPVLSGATIADNTVRGSHDRGVNVRGSRVRNLTVAGNRVAANGRGGVRVRAARTPGPLTVANNTLVNNVAFGARVSGAANGGPVAARNNTVAANTRGITVDGPSPVRLTGNTIAVNTRSTARSADASAVGPSVGVTLTNASGNVTITRNDIYGHLVGLRAATNGTIDAEHNYWGAPSGPFYASVTPDGDGDTIRMRRGVADIAPIAETPHRALIERPSVSLTANRSTVAAGTDVRVTAASPAGPNATYQFTVDGQRRPTQASPSLVSAFDDPGAHEIAVAVVNDRGVASRPPATTTVRVEDASTAPATTAPPPTAGPPQPADSAAPPSLLDSVLSVPGLLGGALWVLAVGVGGYGVVASMRGAQPPVRGRVAHALAVVAAGVWIAAGLLAVPPLLSAGGVALAGWGVVTAAVVAAASR</sequence>
<dbReference type="InterPro" id="IPR035986">
    <property type="entry name" value="PKD_dom_sf"/>
</dbReference>
<reference evidence="5 7" key="2">
    <citation type="submission" date="2019-07" db="EMBL/GenBank/DDBJ databases">
        <title>Genomic Encyclopedia of Archaeal and Bacterial Type Strains, Phase II (KMG-II): from individual species to whole genera.</title>
        <authorList>
            <person name="Goeker M."/>
        </authorList>
    </citation>
    <scope>NUCLEOTIDE SEQUENCE [LARGE SCALE GENOMIC DNA]</scope>
    <source>
        <strain evidence="5 7">DSM 3754</strain>
    </source>
</reference>
<feature type="transmembrane region" description="Helical" evidence="2">
    <location>
        <begin position="735"/>
        <end position="756"/>
    </location>
</feature>
<dbReference type="InterPro" id="IPR013783">
    <property type="entry name" value="Ig-like_fold"/>
</dbReference>
<dbReference type="EMBL" id="VRYN01000003">
    <property type="protein sequence ID" value="TYO76223.1"/>
    <property type="molecule type" value="Genomic_DNA"/>
</dbReference>
<name>A0A4D6GTR9_HALS9</name>
<feature type="domain" description="Right handed beta helix" evidence="3">
    <location>
        <begin position="403"/>
        <end position="568"/>
    </location>
</feature>
<dbReference type="InterPro" id="IPR006626">
    <property type="entry name" value="PbH1"/>
</dbReference>
<dbReference type="InterPro" id="IPR012334">
    <property type="entry name" value="Pectin_lyas_fold"/>
</dbReference>
<dbReference type="SUPFAM" id="SSF49299">
    <property type="entry name" value="PKD domain"/>
    <property type="match status" value="1"/>
</dbReference>
<dbReference type="Proteomes" id="UP000323075">
    <property type="component" value="Unassembled WGS sequence"/>
</dbReference>
<feature type="transmembrane region" description="Helical" evidence="2">
    <location>
        <begin position="794"/>
        <end position="813"/>
    </location>
</feature>
<keyword evidence="4" id="KW-0456">Lyase</keyword>